<proteinExistence type="predicted"/>
<dbReference type="PROSITE" id="PS51318">
    <property type="entry name" value="TAT"/>
    <property type="match status" value="1"/>
</dbReference>
<dbReference type="Proteomes" id="UP000317243">
    <property type="component" value="Unassembled WGS sequence"/>
</dbReference>
<dbReference type="EC" id="4.1.1.55" evidence="2"/>
<keyword evidence="3" id="KW-1185">Reference proteome</keyword>
<dbReference type="OrthoDB" id="8689594at2"/>
<gene>
    <name evidence="2" type="primary">pht5_1</name>
    <name evidence="2" type="ORF">KOR42_41520</name>
</gene>
<comment type="caution">
    <text evidence="2">The sequence shown here is derived from an EMBL/GenBank/DDBJ whole genome shotgun (WGS) entry which is preliminary data.</text>
</comment>
<dbReference type="NCBIfam" id="TIGR01409">
    <property type="entry name" value="TAT_signal_seq"/>
    <property type="match status" value="1"/>
</dbReference>
<reference evidence="2 3" key="1">
    <citation type="submission" date="2019-02" db="EMBL/GenBank/DDBJ databases">
        <title>Deep-cultivation of Planctomycetes and their phenomic and genomic characterization uncovers novel biology.</title>
        <authorList>
            <person name="Wiegand S."/>
            <person name="Jogler M."/>
            <person name="Boedeker C."/>
            <person name="Pinto D."/>
            <person name="Vollmers J."/>
            <person name="Rivas-Marin E."/>
            <person name="Kohn T."/>
            <person name="Peeters S.H."/>
            <person name="Heuer A."/>
            <person name="Rast P."/>
            <person name="Oberbeckmann S."/>
            <person name="Bunk B."/>
            <person name="Jeske O."/>
            <person name="Meyerdierks A."/>
            <person name="Storesund J.E."/>
            <person name="Kallscheuer N."/>
            <person name="Luecker S."/>
            <person name="Lage O.M."/>
            <person name="Pohl T."/>
            <person name="Merkel B.J."/>
            <person name="Hornburger P."/>
            <person name="Mueller R.-W."/>
            <person name="Bruemmer F."/>
            <person name="Labrenz M."/>
            <person name="Spormann A.M."/>
            <person name="Op Den Camp H."/>
            <person name="Overmann J."/>
            <person name="Amann R."/>
            <person name="Jetten M.S.M."/>
            <person name="Mascher T."/>
            <person name="Medema M.H."/>
            <person name="Devos D.P."/>
            <person name="Kaster A.-K."/>
            <person name="Ovreas L."/>
            <person name="Rohde M."/>
            <person name="Galperin M.Y."/>
            <person name="Jogler C."/>
        </authorList>
    </citation>
    <scope>NUCLEOTIDE SEQUENCE [LARGE SCALE GENOMIC DNA]</scope>
    <source>
        <strain evidence="2 3">KOR42</strain>
    </source>
</reference>
<dbReference type="Gene3D" id="3.40.190.10">
    <property type="entry name" value="Periplasmic binding protein-like II"/>
    <property type="match status" value="2"/>
</dbReference>
<dbReference type="Pfam" id="PF09084">
    <property type="entry name" value="NMT1"/>
    <property type="match status" value="1"/>
</dbReference>
<sequence length="373" mass="41273">MNLPDINRRDLLKTTGLAAGAGALGLAQSSQANEAKAGKHAITAAGYKYDRVLPIADGKVGIEGFEVNYEPDKIGNLNTHIFVGPRTREVTEVGLHPFMLAYANEAFRNYSLLPIFPLRTFRHKSIFIRTDRGIEKPEDLKGRKVGTPGFSSTSLTWLRGILEHEYGLKPTDVEWVVSAKDSGSDTAGVVSKLENVIPEGLSISTGSPGKDESELLVNGEVDALFHALEPKAFVEGNPIVGRLFPDFRRTEQAYYTKTGIFPIMHAVAIRNDFAEKHPELPLAVCRAYSEAKRLALAELHKLGWANISLPWVAKEIEDTRKMMGDNFWPYGIKGNEKTLNALFKYSHEQGLAGRRLRIEDLFHPATLEFAESG</sequence>
<feature type="domain" description="SsuA/THI5-like" evidence="1">
    <location>
        <begin position="125"/>
        <end position="178"/>
    </location>
</feature>
<dbReference type="RefSeq" id="WP_146511541.1">
    <property type="nucleotide sequence ID" value="NZ_SIHI01000023.1"/>
</dbReference>
<dbReference type="AlphaFoldDB" id="A0A5C5W963"/>
<dbReference type="InterPro" id="IPR015168">
    <property type="entry name" value="SsuA/THI5"/>
</dbReference>
<dbReference type="InterPro" id="IPR006311">
    <property type="entry name" value="TAT_signal"/>
</dbReference>
<evidence type="ECO:0000313" key="2">
    <source>
        <dbReference type="EMBL" id="TWT47154.1"/>
    </source>
</evidence>
<accession>A0A5C5W963</accession>
<dbReference type="InterPro" id="IPR019546">
    <property type="entry name" value="TAT_signal_bac_arc"/>
</dbReference>
<name>A0A5C5W963_9PLAN</name>
<evidence type="ECO:0000313" key="3">
    <source>
        <dbReference type="Proteomes" id="UP000317243"/>
    </source>
</evidence>
<organism evidence="2 3">
    <name type="scientific">Thalassoglobus neptunius</name>
    <dbReference type="NCBI Taxonomy" id="1938619"/>
    <lineage>
        <taxon>Bacteria</taxon>
        <taxon>Pseudomonadati</taxon>
        <taxon>Planctomycetota</taxon>
        <taxon>Planctomycetia</taxon>
        <taxon>Planctomycetales</taxon>
        <taxon>Planctomycetaceae</taxon>
        <taxon>Thalassoglobus</taxon>
    </lineage>
</organism>
<evidence type="ECO:0000259" key="1">
    <source>
        <dbReference type="Pfam" id="PF09084"/>
    </source>
</evidence>
<dbReference type="SUPFAM" id="SSF53850">
    <property type="entry name" value="Periplasmic binding protein-like II"/>
    <property type="match status" value="1"/>
</dbReference>
<dbReference type="EMBL" id="SIHI01000023">
    <property type="protein sequence ID" value="TWT47154.1"/>
    <property type="molecule type" value="Genomic_DNA"/>
</dbReference>
<dbReference type="GO" id="GO:0018796">
    <property type="term" value="F:4,5-dihydroxyphthalate decarboxylase activity"/>
    <property type="evidence" value="ECO:0007669"/>
    <property type="project" value="UniProtKB-EC"/>
</dbReference>
<protein>
    <submittedName>
        <fullName evidence="2">4,5-dihydroxyphthalate decarboxylase</fullName>
        <ecNumber evidence="2">4.1.1.55</ecNumber>
    </submittedName>
</protein>
<keyword evidence="2" id="KW-0456">Lyase</keyword>